<dbReference type="InterPro" id="IPR050121">
    <property type="entry name" value="Cytochrome_P450_monoxygenase"/>
</dbReference>
<dbReference type="RefSeq" id="WP_328858891.1">
    <property type="nucleotide sequence ID" value="NZ_CP108021.1"/>
</dbReference>
<keyword evidence="6" id="KW-0813">Transport</keyword>
<comment type="cofactor">
    <cofactor evidence="1">
        <name>FMN</name>
        <dbReference type="ChEBI" id="CHEBI:58210"/>
    </cofactor>
</comment>
<evidence type="ECO:0000256" key="2">
    <source>
        <dbReference type="ARBA" id="ARBA00001971"/>
    </source>
</evidence>
<dbReference type="GO" id="GO:0020037">
    <property type="term" value="F:heme binding"/>
    <property type="evidence" value="ECO:0007669"/>
    <property type="project" value="InterPro"/>
</dbReference>
<comment type="cofactor">
    <cofactor evidence="2 16">
        <name>heme</name>
        <dbReference type="ChEBI" id="CHEBI:30413"/>
    </cofactor>
</comment>
<evidence type="ECO:0000256" key="6">
    <source>
        <dbReference type="ARBA" id="ARBA00022448"/>
    </source>
</evidence>
<accession>A0AAU4K7L6</accession>
<comment type="cofactor">
    <cofactor evidence="3">
        <name>FAD</name>
        <dbReference type="ChEBI" id="CHEBI:57692"/>
    </cofactor>
</comment>
<evidence type="ECO:0000256" key="4">
    <source>
        <dbReference type="ARBA" id="ARBA00010018"/>
    </source>
</evidence>
<keyword evidence="8" id="KW-0285">Flavoprotein</keyword>
<evidence type="ECO:0000256" key="8">
    <source>
        <dbReference type="ARBA" id="ARBA00022630"/>
    </source>
</evidence>
<keyword evidence="14 16" id="KW-0408">Iron</keyword>
<dbReference type="PRINTS" id="PR00385">
    <property type="entry name" value="P450"/>
</dbReference>
<sequence length="475" mass="53231">MVWRIRNNWSGQQFPHAGRRLPLVGDLLTFQPSRPIQSMLENSVGLGPIFELQAFRQKIVFVGSVELAAELCDETRFGKALPPAVEALRDYAGDGLFTAHSDEPNWQLAHELLMPAFTKSAMASYHPIMVETATELFDYWRPRIADGPVDISRDMTKLTMETLSRSAFSHDFGSFSTAKPHPFVKAMVSALENGRRKGAFRAIPGGEVLARLADRRYAHHQAYNDRMLDELIAARDGSTDQHDLLGIMLNVAHPETGEKLSPVNIRHQILTFLVAGHETTSGALSFALYFLARNPQCLARAQAETDEILGDDPAAMPSFEQVSKFRYIRRVLDESLRIWPTVPGFARSPRETTTLADKYTMRPQDYAVVSLGLVHKDPAVWENPDEFDPDRFLAVNVKKRPAHSYKPFGAGARACIGRQFAIHEAVLVLASMLHRFDLSGDPDYQLDVDERLTMLPRGFELSLRARSPQMAESTS</sequence>
<keyword evidence="7 16" id="KW-0349">Heme</keyword>
<dbReference type="Proteomes" id="UP001432128">
    <property type="component" value="Chromosome"/>
</dbReference>
<keyword evidence="15 17" id="KW-0503">Monooxygenase</keyword>
<evidence type="ECO:0000256" key="16">
    <source>
        <dbReference type="PIRSR" id="PIRSR602401-1"/>
    </source>
</evidence>
<dbReference type="GO" id="GO:0016705">
    <property type="term" value="F:oxidoreductase activity, acting on paired donors, with incorporation or reduction of molecular oxygen"/>
    <property type="evidence" value="ECO:0007669"/>
    <property type="project" value="InterPro"/>
</dbReference>
<evidence type="ECO:0000256" key="1">
    <source>
        <dbReference type="ARBA" id="ARBA00001917"/>
    </source>
</evidence>
<dbReference type="InterPro" id="IPR002401">
    <property type="entry name" value="Cyt_P450_E_grp-I"/>
</dbReference>
<dbReference type="FunFam" id="1.10.630.10:FF:000040">
    <property type="entry name" value="Bifunctional cytochrome P450/NADPH--P450 reductase"/>
    <property type="match status" value="1"/>
</dbReference>
<gene>
    <name evidence="18" type="ORF">OG579_09270</name>
</gene>
<evidence type="ECO:0000256" key="15">
    <source>
        <dbReference type="ARBA" id="ARBA00023033"/>
    </source>
</evidence>
<reference evidence="18 19" key="1">
    <citation type="submission" date="2022-10" db="EMBL/GenBank/DDBJ databases">
        <title>The complete genomes of actinobacterial strains from the NBC collection.</title>
        <authorList>
            <person name="Joergensen T.S."/>
            <person name="Alvarez Arevalo M."/>
            <person name="Sterndorff E.B."/>
            <person name="Faurdal D."/>
            <person name="Vuksanovic O."/>
            <person name="Mourched A.-S."/>
            <person name="Charusanti P."/>
            <person name="Shaw S."/>
            <person name="Blin K."/>
            <person name="Weber T."/>
        </authorList>
    </citation>
    <scope>NUCLEOTIDE SEQUENCE [LARGE SCALE GENOMIC DNA]</scope>
    <source>
        <strain evidence="18 19">NBC_00319</strain>
    </source>
</reference>
<dbReference type="CDD" id="cd11068">
    <property type="entry name" value="CYP120A1"/>
    <property type="match status" value="1"/>
</dbReference>
<comment type="similarity">
    <text evidence="5 17">Belongs to the cytochrome P450 family.</text>
</comment>
<dbReference type="PROSITE" id="PS00086">
    <property type="entry name" value="CYTOCHROME_P450"/>
    <property type="match status" value="1"/>
</dbReference>
<evidence type="ECO:0000256" key="3">
    <source>
        <dbReference type="ARBA" id="ARBA00001974"/>
    </source>
</evidence>
<dbReference type="Pfam" id="PF00067">
    <property type="entry name" value="p450"/>
    <property type="match status" value="1"/>
</dbReference>
<dbReference type="AlphaFoldDB" id="A0AAU4K7L6"/>
<keyword evidence="9" id="KW-0288">FMN</keyword>
<keyword evidence="11" id="KW-0274">FAD</keyword>
<dbReference type="PANTHER" id="PTHR24305">
    <property type="entry name" value="CYTOCHROME P450"/>
    <property type="match status" value="1"/>
</dbReference>
<keyword evidence="19" id="KW-1185">Reference proteome</keyword>
<dbReference type="EMBL" id="CP108021">
    <property type="protein sequence ID" value="WUM21934.1"/>
    <property type="molecule type" value="Genomic_DNA"/>
</dbReference>
<evidence type="ECO:0000256" key="9">
    <source>
        <dbReference type="ARBA" id="ARBA00022643"/>
    </source>
</evidence>
<keyword evidence="13 17" id="KW-0560">Oxidoreductase</keyword>
<dbReference type="Gene3D" id="1.10.630.10">
    <property type="entry name" value="Cytochrome P450"/>
    <property type="match status" value="1"/>
</dbReference>
<keyword evidence="10 16" id="KW-0479">Metal-binding</keyword>
<evidence type="ECO:0000256" key="17">
    <source>
        <dbReference type="RuleBase" id="RU000461"/>
    </source>
</evidence>
<evidence type="ECO:0000256" key="7">
    <source>
        <dbReference type="ARBA" id="ARBA00022617"/>
    </source>
</evidence>
<evidence type="ECO:0000256" key="11">
    <source>
        <dbReference type="ARBA" id="ARBA00022827"/>
    </source>
</evidence>
<evidence type="ECO:0000256" key="13">
    <source>
        <dbReference type="ARBA" id="ARBA00023002"/>
    </source>
</evidence>
<dbReference type="InterPro" id="IPR017972">
    <property type="entry name" value="Cyt_P450_CS"/>
</dbReference>
<evidence type="ECO:0000313" key="18">
    <source>
        <dbReference type="EMBL" id="WUM21934.1"/>
    </source>
</evidence>
<dbReference type="SUPFAM" id="SSF48264">
    <property type="entry name" value="Cytochrome P450"/>
    <property type="match status" value="1"/>
</dbReference>
<dbReference type="GO" id="GO:0004497">
    <property type="term" value="F:monooxygenase activity"/>
    <property type="evidence" value="ECO:0007669"/>
    <property type="project" value="UniProtKB-KW"/>
</dbReference>
<evidence type="ECO:0000313" key="19">
    <source>
        <dbReference type="Proteomes" id="UP001432128"/>
    </source>
</evidence>
<evidence type="ECO:0000256" key="12">
    <source>
        <dbReference type="ARBA" id="ARBA00022857"/>
    </source>
</evidence>
<dbReference type="PANTHER" id="PTHR24305:SF166">
    <property type="entry name" value="CYTOCHROME P450 12A4, MITOCHONDRIAL-RELATED"/>
    <property type="match status" value="1"/>
</dbReference>
<proteinExistence type="inferred from homology"/>
<organism evidence="18 19">
    <name type="scientific">Williamsia herbipolensis</name>
    <dbReference type="NCBI Taxonomy" id="1603258"/>
    <lineage>
        <taxon>Bacteria</taxon>
        <taxon>Bacillati</taxon>
        <taxon>Actinomycetota</taxon>
        <taxon>Actinomycetes</taxon>
        <taxon>Mycobacteriales</taxon>
        <taxon>Nocardiaceae</taxon>
        <taxon>Williamsia</taxon>
    </lineage>
</organism>
<protein>
    <submittedName>
        <fullName evidence="18">Cytochrome P450</fullName>
    </submittedName>
</protein>
<evidence type="ECO:0000256" key="14">
    <source>
        <dbReference type="ARBA" id="ARBA00023004"/>
    </source>
</evidence>
<feature type="binding site" description="axial binding residue" evidence="16">
    <location>
        <position position="415"/>
    </location>
    <ligand>
        <name>heme</name>
        <dbReference type="ChEBI" id="CHEBI:30413"/>
    </ligand>
    <ligandPart>
        <name>Fe</name>
        <dbReference type="ChEBI" id="CHEBI:18248"/>
    </ligandPart>
</feature>
<evidence type="ECO:0000256" key="10">
    <source>
        <dbReference type="ARBA" id="ARBA00022723"/>
    </source>
</evidence>
<comment type="similarity">
    <text evidence="4">In the N-terminal section; belongs to the cytochrome P450 family.</text>
</comment>
<name>A0AAU4K7L6_9NOCA</name>
<dbReference type="InterPro" id="IPR001128">
    <property type="entry name" value="Cyt_P450"/>
</dbReference>
<dbReference type="InterPro" id="IPR036396">
    <property type="entry name" value="Cyt_P450_sf"/>
</dbReference>
<dbReference type="PRINTS" id="PR00463">
    <property type="entry name" value="EP450I"/>
</dbReference>
<keyword evidence="12" id="KW-0521">NADP</keyword>
<evidence type="ECO:0000256" key="5">
    <source>
        <dbReference type="ARBA" id="ARBA00010617"/>
    </source>
</evidence>
<dbReference type="GO" id="GO:0005506">
    <property type="term" value="F:iron ion binding"/>
    <property type="evidence" value="ECO:0007669"/>
    <property type="project" value="InterPro"/>
</dbReference>
<dbReference type="KEGG" id="whr:OG579_09270"/>